<keyword evidence="1" id="KW-1133">Transmembrane helix</keyword>
<sequence>MEFHRPRRCTTSDTLQSHSCNPITMMRETGNKILSSEIKKFTKKKLPSVENLQNSLQISIMISISGRTAVALVLFLCIVLLLHKTIKKQTSVTGNKLIDI</sequence>
<keyword evidence="1" id="KW-0812">Transmembrane</keyword>
<feature type="transmembrane region" description="Helical" evidence="1">
    <location>
        <begin position="58"/>
        <end position="82"/>
    </location>
</feature>
<evidence type="ECO:0000256" key="1">
    <source>
        <dbReference type="SAM" id="Phobius"/>
    </source>
</evidence>
<dbReference type="EMBL" id="LRGB01002864">
    <property type="protein sequence ID" value="KZS05744.1"/>
    <property type="molecule type" value="Genomic_DNA"/>
</dbReference>
<evidence type="ECO:0000313" key="3">
    <source>
        <dbReference type="Proteomes" id="UP000076858"/>
    </source>
</evidence>
<keyword evidence="3" id="KW-1185">Reference proteome</keyword>
<proteinExistence type="predicted"/>
<gene>
    <name evidence="2" type="ORF">APZ42_031002</name>
</gene>
<dbReference type="AlphaFoldDB" id="A0A164N911"/>
<keyword evidence="1" id="KW-0472">Membrane</keyword>
<comment type="caution">
    <text evidence="2">The sequence shown here is derived from an EMBL/GenBank/DDBJ whole genome shotgun (WGS) entry which is preliminary data.</text>
</comment>
<organism evidence="2 3">
    <name type="scientific">Daphnia magna</name>
    <dbReference type="NCBI Taxonomy" id="35525"/>
    <lineage>
        <taxon>Eukaryota</taxon>
        <taxon>Metazoa</taxon>
        <taxon>Ecdysozoa</taxon>
        <taxon>Arthropoda</taxon>
        <taxon>Crustacea</taxon>
        <taxon>Branchiopoda</taxon>
        <taxon>Diplostraca</taxon>
        <taxon>Cladocera</taxon>
        <taxon>Anomopoda</taxon>
        <taxon>Daphniidae</taxon>
        <taxon>Daphnia</taxon>
    </lineage>
</organism>
<protein>
    <submittedName>
        <fullName evidence="2">Uncharacterized protein</fullName>
    </submittedName>
</protein>
<reference evidence="2 3" key="1">
    <citation type="submission" date="2016-03" db="EMBL/GenBank/DDBJ databases">
        <title>EvidentialGene: Evidence-directed Construction of Genes on Genomes.</title>
        <authorList>
            <person name="Gilbert D.G."/>
            <person name="Choi J.-H."/>
            <person name="Mockaitis K."/>
            <person name="Colbourne J."/>
            <person name="Pfrender M."/>
        </authorList>
    </citation>
    <scope>NUCLEOTIDE SEQUENCE [LARGE SCALE GENOMIC DNA]</scope>
    <source>
        <strain evidence="2 3">Xinb3</strain>
        <tissue evidence="2">Complete organism</tissue>
    </source>
</reference>
<dbReference type="Proteomes" id="UP000076858">
    <property type="component" value="Unassembled WGS sequence"/>
</dbReference>
<evidence type="ECO:0000313" key="2">
    <source>
        <dbReference type="EMBL" id="KZS05744.1"/>
    </source>
</evidence>
<accession>A0A164N911</accession>
<name>A0A164N911_9CRUS</name>